<dbReference type="AlphaFoldDB" id="A0A518E1Z7"/>
<keyword evidence="4 6" id="KW-1133">Transmembrane helix</keyword>
<gene>
    <name evidence="7" type="ORF">Pla8534_59620</name>
</gene>
<evidence type="ECO:0000313" key="8">
    <source>
        <dbReference type="Proteomes" id="UP000317648"/>
    </source>
</evidence>
<keyword evidence="3 6" id="KW-0812">Transmembrane</keyword>
<dbReference type="InterPro" id="IPR005171">
    <property type="entry name" value="Cyt_c_oxidase_su4_prok"/>
</dbReference>
<comment type="subcellular location">
    <subcellularLocation>
        <location evidence="1">Cell membrane</location>
        <topology evidence="1">Multi-pass membrane protein</topology>
    </subcellularLocation>
</comment>
<feature type="transmembrane region" description="Helical" evidence="6">
    <location>
        <begin position="64"/>
        <end position="85"/>
    </location>
</feature>
<reference evidence="7 8" key="1">
    <citation type="submission" date="2019-02" db="EMBL/GenBank/DDBJ databases">
        <title>Deep-cultivation of Planctomycetes and their phenomic and genomic characterization uncovers novel biology.</title>
        <authorList>
            <person name="Wiegand S."/>
            <person name="Jogler M."/>
            <person name="Boedeker C."/>
            <person name="Pinto D."/>
            <person name="Vollmers J."/>
            <person name="Rivas-Marin E."/>
            <person name="Kohn T."/>
            <person name="Peeters S.H."/>
            <person name="Heuer A."/>
            <person name="Rast P."/>
            <person name="Oberbeckmann S."/>
            <person name="Bunk B."/>
            <person name="Jeske O."/>
            <person name="Meyerdierks A."/>
            <person name="Storesund J.E."/>
            <person name="Kallscheuer N."/>
            <person name="Luecker S."/>
            <person name="Lage O.M."/>
            <person name="Pohl T."/>
            <person name="Merkel B.J."/>
            <person name="Hornburger P."/>
            <person name="Mueller R.-W."/>
            <person name="Bruemmer F."/>
            <person name="Labrenz M."/>
            <person name="Spormann A.M."/>
            <person name="Op den Camp H."/>
            <person name="Overmann J."/>
            <person name="Amann R."/>
            <person name="Jetten M.S.M."/>
            <person name="Mascher T."/>
            <person name="Medema M.H."/>
            <person name="Devos D.P."/>
            <person name="Kaster A.-K."/>
            <person name="Ovreas L."/>
            <person name="Rohde M."/>
            <person name="Galperin M.Y."/>
            <person name="Jogler C."/>
        </authorList>
    </citation>
    <scope>NUCLEOTIDE SEQUENCE [LARGE SCALE GENOMIC DNA]</scope>
    <source>
        <strain evidence="7 8">Pla85_3_4</strain>
    </source>
</reference>
<dbReference type="NCBIfam" id="TIGR02229">
    <property type="entry name" value="caa3_sub_IV"/>
    <property type="match status" value="1"/>
</dbReference>
<feature type="transmembrane region" description="Helical" evidence="6">
    <location>
        <begin position="38"/>
        <end position="57"/>
    </location>
</feature>
<evidence type="ECO:0000256" key="5">
    <source>
        <dbReference type="ARBA" id="ARBA00023136"/>
    </source>
</evidence>
<dbReference type="Proteomes" id="UP000317648">
    <property type="component" value="Chromosome"/>
</dbReference>
<name>A0A518E1Z7_9BACT</name>
<dbReference type="RefSeq" id="WP_145057073.1">
    <property type="nucleotide sequence ID" value="NZ_CP036433.1"/>
</dbReference>
<keyword evidence="5 6" id="KW-0472">Membrane</keyword>
<proteinExistence type="predicted"/>
<evidence type="ECO:0000256" key="2">
    <source>
        <dbReference type="ARBA" id="ARBA00022475"/>
    </source>
</evidence>
<dbReference type="KEGG" id="lcre:Pla8534_59620"/>
<dbReference type="InterPro" id="IPR011743">
    <property type="entry name" value="Caa3_sub_IV"/>
</dbReference>
<evidence type="ECO:0000256" key="6">
    <source>
        <dbReference type="SAM" id="Phobius"/>
    </source>
</evidence>
<sequence length="92" mass="10051">MSHHVVSVKTYLIVFAVLLVLLVLTVAAAQIEHGVLNLTVAISIAVVKATLIALFFMHLRYNSAVIRLAAAAGFFWLAILLVITMSDYLTRV</sequence>
<organism evidence="7 8">
    <name type="scientific">Lignipirellula cremea</name>
    <dbReference type="NCBI Taxonomy" id="2528010"/>
    <lineage>
        <taxon>Bacteria</taxon>
        <taxon>Pseudomonadati</taxon>
        <taxon>Planctomycetota</taxon>
        <taxon>Planctomycetia</taxon>
        <taxon>Pirellulales</taxon>
        <taxon>Pirellulaceae</taxon>
        <taxon>Lignipirellula</taxon>
    </lineage>
</organism>
<evidence type="ECO:0000256" key="4">
    <source>
        <dbReference type="ARBA" id="ARBA00022989"/>
    </source>
</evidence>
<accession>A0A518E1Z7</accession>
<evidence type="ECO:0000313" key="7">
    <source>
        <dbReference type="EMBL" id="QDU98101.1"/>
    </source>
</evidence>
<dbReference type="EMBL" id="CP036433">
    <property type="protein sequence ID" value="QDU98101.1"/>
    <property type="molecule type" value="Genomic_DNA"/>
</dbReference>
<evidence type="ECO:0000256" key="1">
    <source>
        <dbReference type="ARBA" id="ARBA00004651"/>
    </source>
</evidence>
<keyword evidence="2" id="KW-1003">Cell membrane</keyword>
<dbReference type="OrthoDB" id="286706at2"/>
<dbReference type="GO" id="GO:0005886">
    <property type="term" value="C:plasma membrane"/>
    <property type="evidence" value="ECO:0007669"/>
    <property type="project" value="UniProtKB-SubCell"/>
</dbReference>
<keyword evidence="8" id="KW-1185">Reference proteome</keyword>
<dbReference type="Pfam" id="PF03626">
    <property type="entry name" value="COX4_pro"/>
    <property type="match status" value="1"/>
</dbReference>
<evidence type="ECO:0000256" key="3">
    <source>
        <dbReference type="ARBA" id="ARBA00022692"/>
    </source>
</evidence>
<protein>
    <submittedName>
        <fullName evidence="7">Uncharacterized protein</fullName>
    </submittedName>
</protein>